<reference evidence="2" key="2">
    <citation type="submission" date="2020-11" db="EMBL/GenBank/DDBJ databases">
        <authorList>
            <consortium name="DOE Joint Genome Institute"/>
            <person name="Kuo A."/>
            <person name="Miyauchi S."/>
            <person name="Kiss E."/>
            <person name="Drula E."/>
            <person name="Kohler A."/>
            <person name="Sanchez-Garcia M."/>
            <person name="Andreopoulos B."/>
            <person name="Barry K.W."/>
            <person name="Bonito G."/>
            <person name="Buee M."/>
            <person name="Carver A."/>
            <person name="Chen C."/>
            <person name="Cichocki N."/>
            <person name="Clum A."/>
            <person name="Culley D."/>
            <person name="Crous P.W."/>
            <person name="Fauchery L."/>
            <person name="Girlanda M."/>
            <person name="Hayes R."/>
            <person name="Keri Z."/>
            <person name="Labutti K."/>
            <person name="Lipzen A."/>
            <person name="Lombard V."/>
            <person name="Magnuson J."/>
            <person name="Maillard F."/>
            <person name="Morin E."/>
            <person name="Murat C."/>
            <person name="Nolan M."/>
            <person name="Ohm R."/>
            <person name="Pangilinan J."/>
            <person name="Pereira M."/>
            <person name="Perotto S."/>
            <person name="Peter M."/>
            <person name="Riley R."/>
            <person name="Sitrit Y."/>
            <person name="Stielow B."/>
            <person name="Szollosi G."/>
            <person name="Zifcakova L."/>
            <person name="Stursova M."/>
            <person name="Spatafora J.W."/>
            <person name="Tedersoo L."/>
            <person name="Vaario L.-M."/>
            <person name="Yamada A."/>
            <person name="Yan M."/>
            <person name="Wang P."/>
            <person name="Xu J."/>
            <person name="Bruns T."/>
            <person name="Baldrian P."/>
            <person name="Vilgalys R."/>
            <person name="Henrissat B."/>
            <person name="Grigoriev I.V."/>
            <person name="Hibbett D."/>
            <person name="Nagy L.G."/>
            <person name="Martin F.M."/>
        </authorList>
    </citation>
    <scope>NUCLEOTIDE SEQUENCE</scope>
    <source>
        <strain evidence="2">UH-Tt-Lm1</strain>
    </source>
</reference>
<organism evidence="2 3">
    <name type="scientific">Thelephora terrestris</name>
    <dbReference type="NCBI Taxonomy" id="56493"/>
    <lineage>
        <taxon>Eukaryota</taxon>
        <taxon>Fungi</taxon>
        <taxon>Dikarya</taxon>
        <taxon>Basidiomycota</taxon>
        <taxon>Agaricomycotina</taxon>
        <taxon>Agaricomycetes</taxon>
        <taxon>Thelephorales</taxon>
        <taxon>Thelephoraceae</taxon>
        <taxon>Thelephora</taxon>
    </lineage>
</organism>
<dbReference type="AlphaFoldDB" id="A0A9P6HKH3"/>
<name>A0A9P6HKH3_9AGAM</name>
<keyword evidence="3" id="KW-1185">Reference proteome</keyword>
<protein>
    <submittedName>
        <fullName evidence="2">Peroxin-3</fullName>
    </submittedName>
</protein>
<dbReference type="GO" id="GO:0045046">
    <property type="term" value="P:protein import into peroxisome membrane"/>
    <property type="evidence" value="ECO:0007669"/>
    <property type="project" value="TreeGrafter"/>
</dbReference>
<proteinExistence type="predicted"/>
<dbReference type="OrthoDB" id="45930at2759"/>
<reference evidence="2" key="1">
    <citation type="journal article" date="2020" name="Nat. Commun.">
        <title>Large-scale genome sequencing of mycorrhizal fungi provides insights into the early evolution of symbiotic traits.</title>
        <authorList>
            <person name="Miyauchi S."/>
            <person name="Kiss E."/>
            <person name="Kuo A."/>
            <person name="Drula E."/>
            <person name="Kohler A."/>
            <person name="Sanchez-Garcia M."/>
            <person name="Morin E."/>
            <person name="Andreopoulos B."/>
            <person name="Barry K.W."/>
            <person name="Bonito G."/>
            <person name="Buee M."/>
            <person name="Carver A."/>
            <person name="Chen C."/>
            <person name="Cichocki N."/>
            <person name="Clum A."/>
            <person name="Culley D."/>
            <person name="Crous P.W."/>
            <person name="Fauchery L."/>
            <person name="Girlanda M."/>
            <person name="Hayes R.D."/>
            <person name="Keri Z."/>
            <person name="LaButti K."/>
            <person name="Lipzen A."/>
            <person name="Lombard V."/>
            <person name="Magnuson J."/>
            <person name="Maillard F."/>
            <person name="Murat C."/>
            <person name="Nolan M."/>
            <person name="Ohm R.A."/>
            <person name="Pangilinan J."/>
            <person name="Pereira M.F."/>
            <person name="Perotto S."/>
            <person name="Peter M."/>
            <person name="Pfister S."/>
            <person name="Riley R."/>
            <person name="Sitrit Y."/>
            <person name="Stielow J.B."/>
            <person name="Szollosi G."/>
            <person name="Zifcakova L."/>
            <person name="Stursova M."/>
            <person name="Spatafora J.W."/>
            <person name="Tedersoo L."/>
            <person name="Vaario L.M."/>
            <person name="Yamada A."/>
            <person name="Yan M."/>
            <person name="Wang P."/>
            <person name="Xu J."/>
            <person name="Bruns T."/>
            <person name="Baldrian P."/>
            <person name="Vilgalys R."/>
            <person name="Dunand C."/>
            <person name="Henrissat B."/>
            <person name="Grigoriev I.V."/>
            <person name="Hibbett D."/>
            <person name="Nagy L.G."/>
            <person name="Martin F.M."/>
        </authorList>
    </citation>
    <scope>NUCLEOTIDE SEQUENCE</scope>
    <source>
        <strain evidence="2">UH-Tt-Lm1</strain>
    </source>
</reference>
<dbReference type="InterPro" id="IPR006966">
    <property type="entry name" value="Peroxin-3"/>
</dbReference>
<dbReference type="GO" id="GO:0005778">
    <property type="term" value="C:peroxisomal membrane"/>
    <property type="evidence" value="ECO:0007669"/>
    <property type="project" value="InterPro"/>
</dbReference>
<dbReference type="PANTHER" id="PTHR28080">
    <property type="entry name" value="PEROXISOMAL BIOGENESIS FACTOR 3"/>
    <property type="match status" value="1"/>
</dbReference>
<feature type="region of interest" description="Disordered" evidence="1">
    <location>
        <begin position="183"/>
        <end position="202"/>
    </location>
</feature>
<dbReference type="PANTHER" id="PTHR28080:SF1">
    <property type="entry name" value="PEROXISOMAL BIOGENESIS FACTOR 3"/>
    <property type="match status" value="1"/>
</dbReference>
<dbReference type="GO" id="GO:0030674">
    <property type="term" value="F:protein-macromolecule adaptor activity"/>
    <property type="evidence" value="ECO:0007669"/>
    <property type="project" value="TreeGrafter"/>
</dbReference>
<evidence type="ECO:0000256" key="1">
    <source>
        <dbReference type="SAM" id="MobiDB-lite"/>
    </source>
</evidence>
<dbReference type="Pfam" id="PF04882">
    <property type="entry name" value="Peroxin-3"/>
    <property type="match status" value="1"/>
</dbReference>
<comment type="caution">
    <text evidence="2">The sequence shown here is derived from an EMBL/GenBank/DDBJ whole genome shotgun (WGS) entry which is preliminary data.</text>
</comment>
<accession>A0A9P6HKH3</accession>
<evidence type="ECO:0000313" key="3">
    <source>
        <dbReference type="Proteomes" id="UP000736335"/>
    </source>
</evidence>
<dbReference type="Proteomes" id="UP000736335">
    <property type="component" value="Unassembled WGS sequence"/>
</dbReference>
<evidence type="ECO:0000313" key="2">
    <source>
        <dbReference type="EMBL" id="KAF9788709.1"/>
    </source>
</evidence>
<gene>
    <name evidence="2" type="ORF">BJ322DRAFT_1001751</name>
</gene>
<dbReference type="EMBL" id="WIUZ02000004">
    <property type="protein sequence ID" value="KAF9788709.1"/>
    <property type="molecule type" value="Genomic_DNA"/>
</dbReference>
<feature type="compositionally biased region" description="Low complexity" evidence="1">
    <location>
        <begin position="186"/>
        <end position="196"/>
    </location>
</feature>
<feature type="region of interest" description="Disordered" evidence="1">
    <location>
        <begin position="95"/>
        <end position="146"/>
    </location>
</feature>
<sequence length="524" mass="58953">MFGSIPNYFYERRNGLLRVTSYAGAAYLVTSYVKKQLQDVKDEVLLQRKARENLRRWFENNQQNISFTIMALLPTIGEHIIEGMDVEGLTNELQEKSRASKLARSSRTMSPDRRPPQHTPPDTDAGSDMGSSIISSVPDVGTTLGDSTQSWVDGFSLRSSRENLNGEGDPSNSVRPSMIESVATMSASSQAESSASTVRSLPDSVNETLTVVQQSETSTAPSKSKAELWKEIKILTFTRTLTTMYSIVLLSLFTHIQLSVLGRSRYIQSVIEQEEEERMRDAMRLDVSALLLGMWGSEDDDDTVQMVDPIDEETERKYLTLSWWICNIGWKDVGERVRRGVEEVFEDVPLKSKLGVMDLHHLICDVRRRVEHEVTFEGLERRINFVSTLLPPTPDSMQRILVQGGISQMSAMRASPPFDRLLEETRSLLQSPDFSVVLESCLDRATDTLFNSIKDTIFVRDGSSVNDDDAPLQLILASLLPGMARWSHLAFNGLPNELVDHLVDIHEVEAFSAIIYSRFESQFA</sequence>